<protein>
    <submittedName>
        <fullName evidence="1">Hypothetical_protein</fullName>
    </submittedName>
</protein>
<evidence type="ECO:0000313" key="2">
    <source>
        <dbReference type="Proteomes" id="UP001642409"/>
    </source>
</evidence>
<sequence length="127" mass="15337">MQNQQLNGCMCWELWNVRWLQVKQWLHSFWNFNGWRQLSERCFIKELPEFREHLLSDNNNYLNRFFLTRFQFIATFLRCSSAKSVSKISMQNPPVQSAAVKNHANNENLLYHQQIDINKLNISHYNS</sequence>
<evidence type="ECO:0000313" key="1">
    <source>
        <dbReference type="EMBL" id="CAL6062125.1"/>
    </source>
</evidence>
<dbReference type="Proteomes" id="UP001642409">
    <property type="component" value="Unassembled WGS sequence"/>
</dbReference>
<keyword evidence="2" id="KW-1185">Reference proteome</keyword>
<gene>
    <name evidence="1" type="ORF">HINF_LOCUS50037</name>
</gene>
<organism evidence="1 2">
    <name type="scientific">Hexamita inflata</name>
    <dbReference type="NCBI Taxonomy" id="28002"/>
    <lineage>
        <taxon>Eukaryota</taxon>
        <taxon>Metamonada</taxon>
        <taxon>Diplomonadida</taxon>
        <taxon>Hexamitidae</taxon>
        <taxon>Hexamitinae</taxon>
        <taxon>Hexamita</taxon>
    </lineage>
</organism>
<name>A0ABP1KIY8_9EUKA</name>
<comment type="caution">
    <text evidence="1">The sequence shown here is derived from an EMBL/GenBank/DDBJ whole genome shotgun (WGS) entry which is preliminary data.</text>
</comment>
<accession>A0ABP1KIY8</accession>
<dbReference type="EMBL" id="CAXDID020000238">
    <property type="protein sequence ID" value="CAL6062125.1"/>
    <property type="molecule type" value="Genomic_DNA"/>
</dbReference>
<reference evidence="1 2" key="1">
    <citation type="submission" date="2024-07" db="EMBL/GenBank/DDBJ databases">
        <authorList>
            <person name="Akdeniz Z."/>
        </authorList>
    </citation>
    <scope>NUCLEOTIDE SEQUENCE [LARGE SCALE GENOMIC DNA]</scope>
</reference>
<proteinExistence type="predicted"/>